<sequence>MCKLFIAVVLLAVATFAAPPAPPSADEVKAQLVSAGLSEKTAAGIVDIGEKYKDQLEAAKGNPDSAKKVFDEIKTKTDEYIKNQPESDQTAYNSYIEKMKKQFEGHSTPSH</sequence>
<name>A0A1I7T9M3_9PELO</name>
<organism evidence="2 3">
    <name type="scientific">Caenorhabditis tropicalis</name>
    <dbReference type="NCBI Taxonomy" id="1561998"/>
    <lineage>
        <taxon>Eukaryota</taxon>
        <taxon>Metazoa</taxon>
        <taxon>Ecdysozoa</taxon>
        <taxon>Nematoda</taxon>
        <taxon>Chromadorea</taxon>
        <taxon>Rhabditida</taxon>
        <taxon>Rhabditina</taxon>
        <taxon>Rhabditomorpha</taxon>
        <taxon>Rhabditoidea</taxon>
        <taxon>Rhabditidae</taxon>
        <taxon>Peloderinae</taxon>
        <taxon>Caenorhabditis</taxon>
    </lineage>
</organism>
<feature type="signal peptide" evidence="1">
    <location>
        <begin position="1"/>
        <end position="17"/>
    </location>
</feature>
<feature type="chain" id="PRO_5009307258" evidence="1">
    <location>
        <begin position="18"/>
        <end position="111"/>
    </location>
</feature>
<reference evidence="3" key="1">
    <citation type="submission" date="2016-11" db="UniProtKB">
        <authorList>
            <consortium name="WormBaseParasite"/>
        </authorList>
    </citation>
    <scope>IDENTIFICATION</scope>
</reference>
<accession>A0A1I7T9M3</accession>
<dbReference type="InterPro" id="IPR027913">
    <property type="entry name" value="DUF4473"/>
</dbReference>
<evidence type="ECO:0000256" key="1">
    <source>
        <dbReference type="SAM" id="SignalP"/>
    </source>
</evidence>
<dbReference type="eggNOG" id="ENOG502TI26">
    <property type="taxonomic scope" value="Eukaryota"/>
</dbReference>
<keyword evidence="1" id="KW-0732">Signal</keyword>
<dbReference type="PANTHER" id="PTHR33272">
    <property type="entry name" value="PROTEIN CBG22877-RELATED"/>
    <property type="match status" value="1"/>
</dbReference>
<keyword evidence="2" id="KW-1185">Reference proteome</keyword>
<dbReference type="AlphaFoldDB" id="A0A1I7T9M3"/>
<evidence type="ECO:0000313" key="3">
    <source>
        <dbReference type="WBParaSite" id="Csp11.Scaffold556.g3782.t1"/>
    </source>
</evidence>
<evidence type="ECO:0000313" key="2">
    <source>
        <dbReference type="Proteomes" id="UP000095282"/>
    </source>
</evidence>
<dbReference type="Proteomes" id="UP000095282">
    <property type="component" value="Unplaced"/>
</dbReference>
<protein>
    <submittedName>
        <fullName evidence="3">DUF148 domain-containing protein</fullName>
    </submittedName>
</protein>
<dbReference type="Pfam" id="PF14747">
    <property type="entry name" value="DUF4473"/>
    <property type="match status" value="1"/>
</dbReference>
<dbReference type="WBParaSite" id="Csp11.Scaffold556.g3782.t1">
    <property type="protein sequence ID" value="Csp11.Scaffold556.g3782.t1"/>
    <property type="gene ID" value="Csp11.Scaffold556.g3782"/>
</dbReference>
<dbReference type="PANTHER" id="PTHR33272:SF14">
    <property type="entry name" value="TRANSCELLULAR CHAPERONE SIGNALING (X)CROSS TISSUE"/>
    <property type="match status" value="1"/>
</dbReference>
<proteinExistence type="predicted"/>